<dbReference type="AlphaFoldDB" id="A0A9P3LL37"/>
<gene>
    <name evidence="1" type="ORF">PsYK624_155360</name>
</gene>
<reference evidence="1 2" key="1">
    <citation type="submission" date="2021-08" db="EMBL/GenBank/DDBJ databases">
        <title>Draft Genome Sequence of Phanerochaete sordida strain YK-624.</title>
        <authorList>
            <person name="Mori T."/>
            <person name="Dohra H."/>
            <person name="Suzuki T."/>
            <person name="Kawagishi H."/>
            <person name="Hirai H."/>
        </authorList>
    </citation>
    <scope>NUCLEOTIDE SEQUENCE [LARGE SCALE GENOMIC DNA]</scope>
    <source>
        <strain evidence="1 2">YK-624</strain>
    </source>
</reference>
<organism evidence="1 2">
    <name type="scientific">Phanerochaete sordida</name>
    <dbReference type="NCBI Taxonomy" id="48140"/>
    <lineage>
        <taxon>Eukaryota</taxon>
        <taxon>Fungi</taxon>
        <taxon>Dikarya</taxon>
        <taxon>Basidiomycota</taxon>
        <taxon>Agaricomycotina</taxon>
        <taxon>Agaricomycetes</taxon>
        <taxon>Polyporales</taxon>
        <taxon>Phanerochaetaceae</taxon>
        <taxon>Phanerochaete</taxon>
    </lineage>
</organism>
<name>A0A9P3LL37_9APHY</name>
<dbReference type="EMBL" id="BPQB01000105">
    <property type="protein sequence ID" value="GJE99283.1"/>
    <property type="molecule type" value="Genomic_DNA"/>
</dbReference>
<proteinExistence type="predicted"/>
<protein>
    <submittedName>
        <fullName evidence="1">Uncharacterized protein</fullName>
    </submittedName>
</protein>
<comment type="caution">
    <text evidence="1">The sequence shown here is derived from an EMBL/GenBank/DDBJ whole genome shotgun (WGS) entry which is preliminary data.</text>
</comment>
<evidence type="ECO:0000313" key="1">
    <source>
        <dbReference type="EMBL" id="GJE99283.1"/>
    </source>
</evidence>
<keyword evidence="2" id="KW-1185">Reference proteome</keyword>
<sequence>MALSAPLRTRGLSMRPLHTRGIGADALIDRLSNVPPLDERGLGGGSPVINRSLDFCRCHQRSRHALLQIYDLRTSRVRLDTSNA</sequence>
<dbReference type="Proteomes" id="UP000703269">
    <property type="component" value="Unassembled WGS sequence"/>
</dbReference>
<evidence type="ECO:0000313" key="2">
    <source>
        <dbReference type="Proteomes" id="UP000703269"/>
    </source>
</evidence>
<accession>A0A9P3LL37</accession>